<gene>
    <name evidence="1" type="ORF">SKAU_G00194340</name>
</gene>
<protein>
    <submittedName>
        <fullName evidence="1">Uncharacterized protein</fullName>
    </submittedName>
</protein>
<accession>A0A9Q1FE76</accession>
<proteinExistence type="predicted"/>
<organism evidence="1 2">
    <name type="scientific">Synaphobranchus kaupii</name>
    <name type="common">Kaup's arrowtooth eel</name>
    <dbReference type="NCBI Taxonomy" id="118154"/>
    <lineage>
        <taxon>Eukaryota</taxon>
        <taxon>Metazoa</taxon>
        <taxon>Chordata</taxon>
        <taxon>Craniata</taxon>
        <taxon>Vertebrata</taxon>
        <taxon>Euteleostomi</taxon>
        <taxon>Actinopterygii</taxon>
        <taxon>Neopterygii</taxon>
        <taxon>Teleostei</taxon>
        <taxon>Anguilliformes</taxon>
        <taxon>Synaphobranchidae</taxon>
        <taxon>Synaphobranchus</taxon>
    </lineage>
</organism>
<evidence type="ECO:0000313" key="2">
    <source>
        <dbReference type="Proteomes" id="UP001152622"/>
    </source>
</evidence>
<dbReference type="Proteomes" id="UP001152622">
    <property type="component" value="Chromosome 6"/>
</dbReference>
<sequence length="137" mass="15975">MLCRVCKSHQQKQRNGEQCWSKDPVYTLRRDVIRSHHMKSEQHKKALRKEMQRLASERDGGVEQGFQLQVSLQHDAIKKAMETLYWLAKEEVAHTTKFSSFLDFAKDHLGCEVLAHLHQGGNASYRSKRILQEMLQA</sequence>
<dbReference type="EMBL" id="JAINUF010000006">
    <property type="protein sequence ID" value="KAJ8356640.1"/>
    <property type="molecule type" value="Genomic_DNA"/>
</dbReference>
<evidence type="ECO:0000313" key="1">
    <source>
        <dbReference type="EMBL" id="KAJ8356640.1"/>
    </source>
</evidence>
<comment type="caution">
    <text evidence="1">The sequence shown here is derived from an EMBL/GenBank/DDBJ whole genome shotgun (WGS) entry which is preliminary data.</text>
</comment>
<keyword evidence="2" id="KW-1185">Reference proteome</keyword>
<reference evidence="1" key="1">
    <citation type="journal article" date="2023" name="Science">
        <title>Genome structures resolve the early diversification of teleost fishes.</title>
        <authorList>
            <person name="Parey E."/>
            <person name="Louis A."/>
            <person name="Montfort J."/>
            <person name="Bouchez O."/>
            <person name="Roques C."/>
            <person name="Iampietro C."/>
            <person name="Lluch J."/>
            <person name="Castinel A."/>
            <person name="Donnadieu C."/>
            <person name="Desvignes T."/>
            <person name="Floi Bucao C."/>
            <person name="Jouanno E."/>
            <person name="Wen M."/>
            <person name="Mejri S."/>
            <person name="Dirks R."/>
            <person name="Jansen H."/>
            <person name="Henkel C."/>
            <person name="Chen W.J."/>
            <person name="Zahm M."/>
            <person name="Cabau C."/>
            <person name="Klopp C."/>
            <person name="Thompson A.W."/>
            <person name="Robinson-Rechavi M."/>
            <person name="Braasch I."/>
            <person name="Lecointre G."/>
            <person name="Bobe J."/>
            <person name="Postlethwait J.H."/>
            <person name="Berthelot C."/>
            <person name="Roest Crollius H."/>
            <person name="Guiguen Y."/>
        </authorList>
    </citation>
    <scope>NUCLEOTIDE SEQUENCE</scope>
    <source>
        <strain evidence="1">WJC10195</strain>
    </source>
</reference>
<dbReference type="OrthoDB" id="6159421at2759"/>
<dbReference type="AlphaFoldDB" id="A0A9Q1FE76"/>
<name>A0A9Q1FE76_SYNKA</name>